<dbReference type="GO" id="GO:0032259">
    <property type="term" value="P:methylation"/>
    <property type="evidence" value="ECO:0007669"/>
    <property type="project" value="UniProtKB-KW"/>
</dbReference>
<evidence type="ECO:0000256" key="4">
    <source>
        <dbReference type="ARBA" id="ARBA00022691"/>
    </source>
</evidence>
<accession>A0A0D4C3E9</accession>
<evidence type="ECO:0000256" key="1">
    <source>
        <dbReference type="ARBA" id="ARBA00010815"/>
    </source>
</evidence>
<dbReference type="InterPro" id="IPR003333">
    <property type="entry name" value="CMAS"/>
</dbReference>
<keyword evidence="4" id="KW-0949">S-adenosyl-L-methionine</keyword>
<dbReference type="STRING" id="1618207.UM93_05460"/>
<evidence type="ECO:0000313" key="6">
    <source>
        <dbReference type="EMBL" id="AJT42906.1"/>
    </source>
</evidence>
<dbReference type="PATRIC" id="fig|1618207.4.peg.1110"/>
<dbReference type="PANTHER" id="PTHR43667:SF2">
    <property type="entry name" value="FATTY ACID C-METHYL TRANSFERASE"/>
    <property type="match status" value="1"/>
</dbReference>
<evidence type="ECO:0000256" key="5">
    <source>
        <dbReference type="ARBA" id="ARBA00023098"/>
    </source>
</evidence>
<keyword evidence="2" id="KW-0489">Methyltransferase</keyword>
<dbReference type="Pfam" id="PF02353">
    <property type="entry name" value="CMAS"/>
    <property type="match status" value="1"/>
</dbReference>
<dbReference type="KEGG" id="ari:UM93_05460"/>
<evidence type="ECO:0000256" key="3">
    <source>
        <dbReference type="ARBA" id="ARBA00022679"/>
    </source>
</evidence>
<dbReference type="CDD" id="cd02440">
    <property type="entry name" value="AdoMet_MTases"/>
    <property type="match status" value="1"/>
</dbReference>
<dbReference type="InterPro" id="IPR050723">
    <property type="entry name" value="CFA/CMAS"/>
</dbReference>
<dbReference type="HOGENOM" id="CLU_026434_0_2_11"/>
<proteinExistence type="inferred from homology"/>
<protein>
    <submittedName>
        <fullName evidence="6">Cyclopropane-fatty-acyl-phospholipid synthase</fullName>
    </submittedName>
</protein>
<dbReference type="Proteomes" id="UP000061839">
    <property type="component" value="Chromosome"/>
</dbReference>
<dbReference type="PIRSF" id="PIRSF003085">
    <property type="entry name" value="CMAS"/>
    <property type="match status" value="1"/>
</dbReference>
<dbReference type="InterPro" id="IPR029063">
    <property type="entry name" value="SAM-dependent_MTases_sf"/>
</dbReference>
<evidence type="ECO:0000313" key="7">
    <source>
        <dbReference type="Proteomes" id="UP000061839"/>
    </source>
</evidence>
<evidence type="ECO:0000256" key="2">
    <source>
        <dbReference type="ARBA" id="ARBA00022603"/>
    </source>
</evidence>
<dbReference type="AlphaFoldDB" id="A0A0D4C3E9"/>
<keyword evidence="7" id="KW-1185">Reference proteome</keyword>
<organism evidence="6 7">
    <name type="scientific">Psychromicrobium lacuslunae</name>
    <dbReference type="NCBI Taxonomy" id="1618207"/>
    <lineage>
        <taxon>Bacteria</taxon>
        <taxon>Bacillati</taxon>
        <taxon>Actinomycetota</taxon>
        <taxon>Actinomycetes</taxon>
        <taxon>Micrococcales</taxon>
        <taxon>Micrococcaceae</taxon>
        <taxon>Psychromicrobium</taxon>
    </lineage>
</organism>
<comment type="similarity">
    <text evidence="1">Belongs to the CFA/CMAS family.</text>
</comment>
<dbReference type="GO" id="GO:0008610">
    <property type="term" value="P:lipid biosynthetic process"/>
    <property type="evidence" value="ECO:0007669"/>
    <property type="project" value="InterPro"/>
</dbReference>
<dbReference type="EMBL" id="CP011005">
    <property type="protein sequence ID" value="AJT42906.1"/>
    <property type="molecule type" value="Genomic_DNA"/>
</dbReference>
<name>A0A0D4C3E9_9MICC</name>
<sequence>MPSGKVRADLWPDVAQAPSSLRARAGGPIAKSLFQGAIKRLPLEVRFPDGSVLGLGGPRMVIADPSSFYARLAHNGLIGLGEAYMAHEWEAEDLAAVMTVFAARVSKLIPQPLQALRGAILPHQPHRERNTVSNSRNNISRHYDLSNELFAEFLDETMSYSSAYFADLDAPDFHLLASAQQAKIDRLLDLAGVTEGSHVLEIGTGWGELALRAAQRGARVYSVTLSSEQKELAERRIARAGFSDSVQIELLDYRKVQGTFDAIVSVEMIEAVGFEFMPDYFQTLAARLRPGGAVGLQAITIGHERMLATRNSYTWVHKYIFPGGMIPSAELIAEQSALNGLTVENRMAFGQHYAQTLRLWDEQFSRNAAQVDELGFDETFRRMWHFYLAYSRAGFASGYLDVQQFQLRKSKG</sequence>
<dbReference type="PANTHER" id="PTHR43667">
    <property type="entry name" value="CYCLOPROPANE-FATTY-ACYL-PHOSPHOLIPID SYNTHASE"/>
    <property type="match status" value="1"/>
</dbReference>
<keyword evidence="3" id="KW-0808">Transferase</keyword>
<gene>
    <name evidence="6" type="ORF">UM93_05460</name>
</gene>
<dbReference type="SUPFAM" id="SSF53335">
    <property type="entry name" value="S-adenosyl-L-methionine-dependent methyltransferases"/>
    <property type="match status" value="1"/>
</dbReference>
<reference evidence="6 7" key="1">
    <citation type="journal article" date="2015" name="Genome Announc.">
        <title>Complete Genome Sequencing of Protease-Producing Novel Arthrobacter sp. Strain IHBB 11108 Using PacBio Single-Molecule Real-Time Sequencing Technology.</title>
        <authorList>
            <person name="Kiran S."/>
            <person name="Swarnkar M.K."/>
            <person name="Pal M."/>
            <person name="Thakur R."/>
            <person name="Tewari R."/>
            <person name="Singh A.K."/>
            <person name="Gulati A."/>
        </authorList>
    </citation>
    <scope>NUCLEOTIDE SEQUENCE [LARGE SCALE GENOMIC DNA]</scope>
    <source>
        <strain evidence="6 7">IHBB 11108</strain>
    </source>
</reference>
<dbReference type="Gene3D" id="3.40.50.150">
    <property type="entry name" value="Vaccinia Virus protein VP39"/>
    <property type="match status" value="1"/>
</dbReference>
<dbReference type="GO" id="GO:0008168">
    <property type="term" value="F:methyltransferase activity"/>
    <property type="evidence" value="ECO:0007669"/>
    <property type="project" value="UniProtKB-KW"/>
</dbReference>
<keyword evidence="5" id="KW-0443">Lipid metabolism</keyword>